<protein>
    <submittedName>
        <fullName evidence="1">Membrane dipeptidase (Peptidase family M19)</fullName>
    </submittedName>
</protein>
<dbReference type="InterPro" id="IPR008257">
    <property type="entry name" value="Pept_M19"/>
</dbReference>
<accession>A0A449BIY8</accession>
<dbReference type="EMBL" id="LR215050">
    <property type="protein sequence ID" value="VEU82402.1"/>
    <property type="molecule type" value="Genomic_DNA"/>
</dbReference>
<dbReference type="InterPro" id="IPR032466">
    <property type="entry name" value="Metal_Hydrolase"/>
</dbReference>
<proteinExistence type="predicted"/>
<dbReference type="Proteomes" id="UP000290909">
    <property type="component" value="Chromosome"/>
</dbReference>
<sequence length="297" mass="34741">MEHKIFDIHTDVIYDIYTHVKEGNLTRFEDIHANQYNQSIVKAAVWTLYSPNDFDLLDAYQSALNHIDFKLIKDFKVILGLEGLRNLKDLNEFKMLYNLGVRHAMLTWNEENKYATGVFGNPDRGLTKAGFEVLDFMIEHDMIIDLSHLSDKSFYEVVNYTSKNLVVSHSNVRNLCNHPRNLTDDQLKLLKEKDALVGLTNVPKFIAEDIKDRNLDKFIEHIKYVVKIMGIDNVCLGFDFMDYFNPNVISNLNEIPNVTKAHVLINALKENEFNDEDIEKITYKNFYKRYNKHILKK</sequence>
<dbReference type="AlphaFoldDB" id="A0A449BIY8"/>
<gene>
    <name evidence="1" type="ORF">NCTC10172_00413</name>
</gene>
<dbReference type="GO" id="GO:0006508">
    <property type="term" value="P:proteolysis"/>
    <property type="evidence" value="ECO:0007669"/>
    <property type="project" value="InterPro"/>
</dbReference>
<dbReference type="Pfam" id="PF01244">
    <property type="entry name" value="Peptidase_M19"/>
    <property type="match status" value="1"/>
</dbReference>
<dbReference type="KEGG" id="ahk:NCTC10172_00413"/>
<dbReference type="RefSeq" id="WP_051659035.1">
    <property type="nucleotide sequence ID" value="NZ_LR215050.1"/>
</dbReference>
<dbReference type="PANTHER" id="PTHR10443:SF12">
    <property type="entry name" value="DIPEPTIDASE"/>
    <property type="match status" value="1"/>
</dbReference>
<dbReference type="PROSITE" id="PS51365">
    <property type="entry name" value="RENAL_DIPEPTIDASE_2"/>
    <property type="match status" value="1"/>
</dbReference>
<name>A0A449BIY8_9MOLU</name>
<dbReference type="STRING" id="1408416.GCA_000702765_01005"/>
<dbReference type="Gene3D" id="3.20.20.140">
    <property type="entry name" value="Metal-dependent hydrolases"/>
    <property type="match status" value="1"/>
</dbReference>
<dbReference type="SUPFAM" id="SSF51556">
    <property type="entry name" value="Metallo-dependent hydrolases"/>
    <property type="match status" value="1"/>
</dbReference>
<evidence type="ECO:0000313" key="1">
    <source>
        <dbReference type="EMBL" id="VEU82402.1"/>
    </source>
</evidence>
<reference evidence="1 2" key="1">
    <citation type="submission" date="2019-01" db="EMBL/GenBank/DDBJ databases">
        <authorList>
            <consortium name="Pathogen Informatics"/>
        </authorList>
    </citation>
    <scope>NUCLEOTIDE SEQUENCE [LARGE SCALE GENOMIC DNA]</scope>
    <source>
        <strain evidence="1 2">NCTC10172</strain>
    </source>
</reference>
<dbReference type="GO" id="GO:0070573">
    <property type="term" value="F:metallodipeptidase activity"/>
    <property type="evidence" value="ECO:0007669"/>
    <property type="project" value="InterPro"/>
</dbReference>
<keyword evidence="2" id="KW-1185">Reference proteome</keyword>
<dbReference type="PANTHER" id="PTHR10443">
    <property type="entry name" value="MICROSOMAL DIPEPTIDASE"/>
    <property type="match status" value="1"/>
</dbReference>
<evidence type="ECO:0000313" key="2">
    <source>
        <dbReference type="Proteomes" id="UP000290909"/>
    </source>
</evidence>
<organism evidence="1 2">
    <name type="scientific">Acholeplasma hippikon</name>
    <dbReference type="NCBI Taxonomy" id="264636"/>
    <lineage>
        <taxon>Bacteria</taxon>
        <taxon>Bacillati</taxon>
        <taxon>Mycoplasmatota</taxon>
        <taxon>Mollicutes</taxon>
        <taxon>Acholeplasmatales</taxon>
        <taxon>Acholeplasmataceae</taxon>
        <taxon>Acholeplasma</taxon>
    </lineage>
</organism>